<comment type="caution">
    <text evidence="3">The sequence shown here is derived from an EMBL/GenBank/DDBJ whole genome shotgun (WGS) entry which is preliminary data.</text>
</comment>
<feature type="domain" description="HYR" evidence="2">
    <location>
        <begin position="545"/>
        <end position="624"/>
    </location>
</feature>
<dbReference type="PANTHER" id="PTHR24273">
    <property type="entry name" value="FI04643P-RELATED"/>
    <property type="match status" value="1"/>
</dbReference>
<dbReference type="EMBL" id="PNHF01000031">
    <property type="protein sequence ID" value="PMC61371.1"/>
    <property type="molecule type" value="Genomic_DNA"/>
</dbReference>
<reference evidence="3 4" key="1">
    <citation type="submission" date="2017-09" db="EMBL/GenBank/DDBJ databases">
        <title>Bacterial strain isolated from the female urinary microbiota.</title>
        <authorList>
            <person name="Thomas-White K."/>
            <person name="Kumar N."/>
            <person name="Forster S."/>
            <person name="Putonti C."/>
            <person name="Lawley T."/>
            <person name="Wolfe A.J."/>
        </authorList>
    </citation>
    <scope>NUCLEOTIDE SEQUENCE [LARGE SCALE GENOMIC DNA]</scope>
    <source>
        <strain evidence="3 4">UMB0908</strain>
    </source>
</reference>
<dbReference type="Proteomes" id="UP000235363">
    <property type="component" value="Unassembled WGS sequence"/>
</dbReference>
<evidence type="ECO:0000256" key="1">
    <source>
        <dbReference type="ARBA" id="ARBA00022737"/>
    </source>
</evidence>
<dbReference type="Pfam" id="PF02494">
    <property type="entry name" value="HYR"/>
    <property type="match status" value="11"/>
</dbReference>
<name>A0A2N6SWC2_9CORY</name>
<gene>
    <name evidence="3" type="ORF">CJ204_11315</name>
</gene>
<dbReference type="RefSeq" id="WP_102214393.1">
    <property type="nucleotide sequence ID" value="NZ_PNHF01000031.1"/>
</dbReference>
<accession>A0A2N6SWC2</accession>
<dbReference type="InterPro" id="IPR003410">
    <property type="entry name" value="HYR_dom"/>
</dbReference>
<dbReference type="PROSITE" id="PS50825">
    <property type="entry name" value="HYR"/>
    <property type="match status" value="4"/>
</dbReference>
<evidence type="ECO:0000259" key="2">
    <source>
        <dbReference type="PROSITE" id="PS50825"/>
    </source>
</evidence>
<dbReference type="NCBIfam" id="NF038114">
    <property type="entry name" value="rightmost"/>
    <property type="match status" value="1"/>
</dbReference>
<evidence type="ECO:0000313" key="4">
    <source>
        <dbReference type="Proteomes" id="UP000235363"/>
    </source>
</evidence>
<feature type="domain" description="HYR" evidence="2">
    <location>
        <begin position="152"/>
        <end position="233"/>
    </location>
</feature>
<keyword evidence="1" id="KW-0677">Repeat</keyword>
<dbReference type="GO" id="GO:0005975">
    <property type="term" value="P:carbohydrate metabolic process"/>
    <property type="evidence" value="ECO:0007669"/>
    <property type="project" value="UniProtKB-ARBA"/>
</dbReference>
<feature type="domain" description="HYR" evidence="2">
    <location>
        <begin position="310"/>
        <end position="389"/>
    </location>
</feature>
<protein>
    <recommendedName>
        <fullName evidence="2">HYR domain-containing protein</fullName>
    </recommendedName>
</protein>
<evidence type="ECO:0000313" key="3">
    <source>
        <dbReference type="EMBL" id="PMC61371.1"/>
    </source>
</evidence>
<dbReference type="PANTHER" id="PTHR24273:SF32">
    <property type="entry name" value="HYALIN"/>
    <property type="match status" value="1"/>
</dbReference>
<sequence>MSVAPRHRARSAPRPVRRSRPVATVLAVLALVLTGWVAPASADTISSSLGMDGRTTVVAGSSTVVDFWLVQTSDDGRPNCNVNPGTLRLAVAPAVTVTAPTLVIRDCGQAAGVPVTFSGATPGEYVVTASMDDVRGGSFTSATFTLTVAAPADTTAPVLALPGPLTVEATGPSGAPAAWTASAYDEGDAASTPVTCTPASGSTVGLGTTTVTCTSVDSRGNTATGTFGVTVVDTTGPVMSPQTVTAEATSGGGAVVTLAVTAHDLVDGPVGVLCQTPAGDLYPLGTTEVGCSASDSRGNGSTTTATVTVADTIPPSISVQDLTVEATSAAGAVVEYVATAADAVSGPVPVVCGTASGAVFPLGTTTVHCEATDAAGNTGYASFQVTVADTTAPTLTLQSVTVEATGPSGAVAAFATSAHDDVDGELEVSCSPTAGSLFAHGTTTVACSSTDAAGQTASGELTVTVVDTTPPVLDLTDLVLEATGPDGVVATPIAPSATDLVDGVLPVDCGIAPDTLFPLGVTEVACSVEDRAGNPASGTWTIRVVDTTPPVLQVQDLVQEATGPDGAVVTFAPVVTDAVSPDLVAGCAPASGSTFGLGSTPVSCSATDAAGNTGVAAFVVTVEDTTAPAYAPADVVVEATGADGAVATWGTTAHDLVEGPITASCTPAPGSVFPIGTTTVECSVADSLDNRTTAFLTVTVEDTVGPELTLPGTVVAEATGLDGADVTFRASAVDLVDGETEVDCRPASDSRFALGSTTVTCSSRDAQGNTTEGSFEVLVQDTTGPVVSVASRTVEATGPDGAVVDLEATARDAVDGDRPVICVPASGSTFPLGETTVTCESFDSRDNRGVTEVTVTVGDTTAPALTLVDVVAEATGPLGAEVTYVATAVDVVDGDVDVTCDPPSGSLFAIGATTVGCSASDTRGNTAEDTLEVLVRDTTAPRLTLTGATVEATGPNGATATFTATAEDLVDGDVTVACDYASGATFPVGTTTVACTATDAAGNTGSGELLVVVTDTTAPDLTLPVVAPQEATGAAGAVVAFEATGFDLVDEDVPVVCAPASGSMFPLGATEVSCSAEDSRGNRVSRSFEVTVVDTTAPVVTVTPVTVEATSPDGAAVAYTATAVDLVDGTVPVTCTPAPGSVFPLGASEVECEAVDAAGNRAVTRHGGITVVDTTAPTLSVPGSLTVTATSAAGAAVYYAVSATDLADPDPLVACSVASGAVVPLGTTTVTCTATDASGNTAQRSFTVTVQVAWSGLAAPISVDGRAAFKSGSTIPVKFSLTGASAGATGAPATLSVAKVGAAGWEESLTVLSTSAADSGNQFRVSSGQYVCNLSTKGWGEGVYVLRVDLGDGVDRATQITVRR</sequence>
<dbReference type="InterPro" id="IPR013783">
    <property type="entry name" value="Ig-like_fold"/>
</dbReference>
<organism evidence="3 4">
    <name type="scientific">Corynebacterium xerosis</name>
    <dbReference type="NCBI Taxonomy" id="1725"/>
    <lineage>
        <taxon>Bacteria</taxon>
        <taxon>Bacillati</taxon>
        <taxon>Actinomycetota</taxon>
        <taxon>Actinomycetes</taxon>
        <taxon>Mycobacteriales</taxon>
        <taxon>Corynebacteriaceae</taxon>
        <taxon>Corynebacterium</taxon>
    </lineage>
</organism>
<proteinExistence type="predicted"/>
<feature type="domain" description="HYR" evidence="2">
    <location>
        <begin position="1172"/>
        <end position="1252"/>
    </location>
</feature>
<dbReference type="Gene3D" id="2.60.40.10">
    <property type="entry name" value="Immunoglobulins"/>
    <property type="match status" value="1"/>
</dbReference>